<gene>
    <name evidence="1" type="ORF">THOM_0856</name>
</gene>
<dbReference type="InParanoid" id="L7JXM1"/>
<evidence type="ECO:0000313" key="1">
    <source>
        <dbReference type="EMBL" id="ELQ76159.1"/>
    </source>
</evidence>
<dbReference type="VEuPathDB" id="MicrosporidiaDB:THOM_0856"/>
<dbReference type="AlphaFoldDB" id="L7JXM1"/>
<keyword evidence="2" id="KW-1185">Reference proteome</keyword>
<sequence length="46" mass="5067">VLKMLEKLKSCITDIISRMSSIYGKIKGRLVGRILSVTNSLTGDNN</sequence>
<dbReference type="EMBL" id="JH993866">
    <property type="protein sequence ID" value="ELQ76159.1"/>
    <property type="molecule type" value="Genomic_DNA"/>
</dbReference>
<proteinExistence type="predicted"/>
<dbReference type="HOGENOM" id="CLU_3193991_0_0_1"/>
<feature type="non-terminal residue" evidence="1">
    <location>
        <position position="1"/>
    </location>
</feature>
<evidence type="ECO:0000313" key="2">
    <source>
        <dbReference type="Proteomes" id="UP000011185"/>
    </source>
</evidence>
<name>L7JXM1_TRAHO</name>
<accession>L7JXM1</accession>
<reference evidence="1 2" key="1">
    <citation type="journal article" date="2012" name="PLoS Pathog.">
        <title>The genome of the obligate intracellular parasite Trachipleistophora hominis: new insights into microsporidian genome dynamics and reductive evolution.</title>
        <authorList>
            <person name="Heinz E."/>
            <person name="Williams T.A."/>
            <person name="Nakjang S."/>
            <person name="Noel C.J."/>
            <person name="Swan D.C."/>
            <person name="Goldberg A.V."/>
            <person name="Harris S.R."/>
            <person name="Weinmaier T."/>
            <person name="Markert S."/>
            <person name="Becher D."/>
            <person name="Bernhardt J."/>
            <person name="Dagan T."/>
            <person name="Hacker C."/>
            <person name="Lucocq J.M."/>
            <person name="Schweder T."/>
            <person name="Rattei T."/>
            <person name="Hall N."/>
            <person name="Hirt R.P."/>
            <person name="Embley T.M."/>
        </authorList>
    </citation>
    <scope>NUCLEOTIDE SEQUENCE [LARGE SCALE GENOMIC DNA]</scope>
</reference>
<organism evidence="1 2">
    <name type="scientific">Trachipleistophora hominis</name>
    <name type="common">Microsporidian parasite</name>
    <dbReference type="NCBI Taxonomy" id="72359"/>
    <lineage>
        <taxon>Eukaryota</taxon>
        <taxon>Fungi</taxon>
        <taxon>Fungi incertae sedis</taxon>
        <taxon>Microsporidia</taxon>
        <taxon>Pleistophoridae</taxon>
        <taxon>Trachipleistophora</taxon>
    </lineage>
</organism>
<dbReference type="Proteomes" id="UP000011185">
    <property type="component" value="Unassembled WGS sequence"/>
</dbReference>
<protein>
    <submittedName>
        <fullName evidence="1">Uncharacterized protein</fullName>
    </submittedName>
</protein>